<name>A0A0J6SKU8_9HYPH</name>
<evidence type="ECO:0000313" key="2">
    <source>
        <dbReference type="EMBL" id="KMO34289.1"/>
    </source>
</evidence>
<evidence type="ECO:0000313" key="3">
    <source>
        <dbReference type="Proteomes" id="UP000035929"/>
    </source>
</evidence>
<accession>A0A0J6SKU8</accession>
<reference evidence="2 3" key="1">
    <citation type="submission" date="2015-03" db="EMBL/GenBank/DDBJ databases">
        <title>Genome sequencing of Methylobacterium aquaticum DSM16371 type strain.</title>
        <authorList>
            <person name="Chaudhry V."/>
            <person name="Patil P.B."/>
        </authorList>
    </citation>
    <scope>NUCLEOTIDE SEQUENCE [LARGE SCALE GENOMIC DNA]</scope>
    <source>
        <strain evidence="2 3">DSM 16371</strain>
    </source>
</reference>
<dbReference type="Proteomes" id="UP000035929">
    <property type="component" value="Unassembled WGS sequence"/>
</dbReference>
<evidence type="ECO:0008006" key="4">
    <source>
        <dbReference type="Google" id="ProtNLM"/>
    </source>
</evidence>
<feature type="coiled-coil region" evidence="1">
    <location>
        <begin position="81"/>
        <end position="108"/>
    </location>
</feature>
<protein>
    <recommendedName>
        <fullName evidence="4">DNA-binding protein</fullName>
    </recommendedName>
</protein>
<keyword evidence="1" id="KW-0175">Coiled coil</keyword>
<dbReference type="PATRIC" id="fig|270351.6.peg.307"/>
<proteinExistence type="predicted"/>
<sequence>MSGVDRTTVAERIVAFLRSRHPFKTAEFAAAETNLKAETIQKILDRVSMPSGVTLIYLVGAYGPEFLAAAMGDRAPQWLTAAGQDAELARLDAEMAALKARREALANR</sequence>
<comment type="caution">
    <text evidence="2">The sequence shown here is derived from an EMBL/GenBank/DDBJ whole genome shotgun (WGS) entry which is preliminary data.</text>
</comment>
<dbReference type="EMBL" id="LABX01000106">
    <property type="protein sequence ID" value="KMO34289.1"/>
    <property type="molecule type" value="Genomic_DNA"/>
</dbReference>
<gene>
    <name evidence="2" type="ORF">VP06_14545</name>
</gene>
<evidence type="ECO:0000256" key="1">
    <source>
        <dbReference type="SAM" id="Coils"/>
    </source>
</evidence>
<dbReference type="AlphaFoldDB" id="A0A0J6SKU8"/>
<organism evidence="2 3">
    <name type="scientific">Methylobacterium aquaticum</name>
    <dbReference type="NCBI Taxonomy" id="270351"/>
    <lineage>
        <taxon>Bacteria</taxon>
        <taxon>Pseudomonadati</taxon>
        <taxon>Pseudomonadota</taxon>
        <taxon>Alphaproteobacteria</taxon>
        <taxon>Hyphomicrobiales</taxon>
        <taxon>Methylobacteriaceae</taxon>
        <taxon>Methylobacterium</taxon>
    </lineage>
</organism>